<gene>
    <name evidence="3" type="ORF">K450DRAFT_197586</name>
</gene>
<dbReference type="Proteomes" id="UP001206595">
    <property type="component" value="Unassembled WGS sequence"/>
</dbReference>
<dbReference type="SUPFAM" id="SSF54616">
    <property type="entry name" value="DNA-binding domain of Mlu1-box binding protein MBP1"/>
    <property type="match status" value="1"/>
</dbReference>
<feature type="region of interest" description="Disordered" evidence="1">
    <location>
        <begin position="232"/>
        <end position="265"/>
    </location>
</feature>
<feature type="compositionally biased region" description="Polar residues" evidence="1">
    <location>
        <begin position="174"/>
        <end position="185"/>
    </location>
</feature>
<dbReference type="InterPro" id="IPR003163">
    <property type="entry name" value="Tscrpt_reg_HTH_APSES-type"/>
</dbReference>
<evidence type="ECO:0000259" key="2">
    <source>
        <dbReference type="PROSITE" id="PS51299"/>
    </source>
</evidence>
<dbReference type="PANTHER" id="PTHR47792:SF1">
    <property type="entry name" value="PROTEIN SOK2-RELATED"/>
    <property type="match status" value="1"/>
</dbReference>
<dbReference type="GO" id="GO:0005634">
    <property type="term" value="C:nucleus"/>
    <property type="evidence" value="ECO:0007669"/>
    <property type="project" value="TreeGrafter"/>
</dbReference>
<evidence type="ECO:0000313" key="4">
    <source>
        <dbReference type="Proteomes" id="UP001206595"/>
    </source>
</evidence>
<proteinExistence type="predicted"/>
<dbReference type="AlphaFoldDB" id="A0AAD5HGT2"/>
<protein>
    <recommendedName>
        <fullName evidence="2">HTH APSES-type domain-containing protein</fullName>
    </recommendedName>
</protein>
<sequence>MINGTKLLNVVGMSRGKRDGILKNEKGRVVVKVGSMHLKGVWITFARAKALAAQYKIIELLYPLFVDDPSVFLYMSPQAAETRSQMSPTSVSAKSAKLGTPEQSARMPLGSHEDLGLMTGMEYRNQQATSEHPYRNDPSSPSPGMTVGGLVRPNNSQYQYSQMQSGAPPDQCYPHTSYSQNNSYSVGLPPLVDKSRKTEGYSQENIDNGLENGESSGPLYIAKNSNLRNSGSYIPSMTGSSPPSNIGTKNEQQATGSAGYSQALPPMGSQQSAFYLFSAGGNTNMPNKEMQGYENGDMNTTTRSSGFVDVRRQDVL</sequence>
<feature type="region of interest" description="Disordered" evidence="1">
    <location>
        <begin position="286"/>
        <end position="316"/>
    </location>
</feature>
<dbReference type="PANTHER" id="PTHR47792">
    <property type="entry name" value="PROTEIN SOK2-RELATED"/>
    <property type="match status" value="1"/>
</dbReference>
<feature type="compositionally biased region" description="Low complexity" evidence="1">
    <location>
        <begin position="156"/>
        <end position="165"/>
    </location>
</feature>
<dbReference type="Gene3D" id="3.10.260.10">
    <property type="entry name" value="Transcription regulator HTH, APSES-type DNA-binding domain"/>
    <property type="match status" value="1"/>
</dbReference>
<feature type="compositionally biased region" description="Polar residues" evidence="1">
    <location>
        <begin position="232"/>
        <end position="260"/>
    </location>
</feature>
<evidence type="ECO:0000313" key="3">
    <source>
        <dbReference type="EMBL" id="KAI8581463.1"/>
    </source>
</evidence>
<dbReference type="EMBL" id="MU620905">
    <property type="protein sequence ID" value="KAI8581463.1"/>
    <property type="molecule type" value="Genomic_DNA"/>
</dbReference>
<reference evidence="3" key="2">
    <citation type="journal article" date="2022" name="Proc. Natl. Acad. Sci. U.S.A.">
        <title>Diploid-dominant life cycles characterize the early evolution of Fungi.</title>
        <authorList>
            <person name="Amses K.R."/>
            <person name="Simmons D.R."/>
            <person name="Longcore J.E."/>
            <person name="Mondo S.J."/>
            <person name="Seto K."/>
            <person name="Jeronimo G.H."/>
            <person name="Bonds A.E."/>
            <person name="Quandt C.A."/>
            <person name="Davis W.J."/>
            <person name="Chang Y."/>
            <person name="Federici B.A."/>
            <person name="Kuo A."/>
            <person name="LaButti K."/>
            <person name="Pangilinan J."/>
            <person name="Andreopoulos W."/>
            <person name="Tritt A."/>
            <person name="Riley R."/>
            <person name="Hundley H."/>
            <person name="Johnson J."/>
            <person name="Lipzen A."/>
            <person name="Barry K."/>
            <person name="Lang B.F."/>
            <person name="Cuomo C.A."/>
            <person name="Buchler N.E."/>
            <person name="Grigoriev I.V."/>
            <person name="Spatafora J.W."/>
            <person name="Stajich J.E."/>
            <person name="James T.Y."/>
        </authorList>
    </citation>
    <scope>NUCLEOTIDE SEQUENCE</scope>
    <source>
        <strain evidence="3">AG</strain>
    </source>
</reference>
<dbReference type="InterPro" id="IPR029790">
    <property type="entry name" value="EFG1/Phd1/StuA"/>
</dbReference>
<dbReference type="RefSeq" id="XP_051446467.1">
    <property type="nucleotide sequence ID" value="XM_051584551.1"/>
</dbReference>
<keyword evidence="4" id="KW-1185">Reference proteome</keyword>
<reference evidence="3" key="1">
    <citation type="submission" date="2021-06" db="EMBL/GenBank/DDBJ databases">
        <authorList>
            <consortium name="DOE Joint Genome Institute"/>
            <person name="Mondo S.J."/>
            <person name="Amses K.R."/>
            <person name="Simmons D.R."/>
            <person name="Longcore J.E."/>
            <person name="Seto K."/>
            <person name="Alves G.H."/>
            <person name="Bonds A.E."/>
            <person name="Quandt C.A."/>
            <person name="Davis W.J."/>
            <person name="Chang Y."/>
            <person name="Letcher P.M."/>
            <person name="Powell M.J."/>
            <person name="Kuo A."/>
            <person name="Labutti K."/>
            <person name="Pangilinan J."/>
            <person name="Andreopoulos W."/>
            <person name="Tritt A."/>
            <person name="Riley R."/>
            <person name="Hundley H."/>
            <person name="Johnson J."/>
            <person name="Lipzen A."/>
            <person name="Barry K."/>
            <person name="Berbee M.L."/>
            <person name="Buchler N.E."/>
            <person name="Grigoriev I.V."/>
            <person name="Spatafora J.W."/>
            <person name="Stajich J.E."/>
            <person name="James T.Y."/>
        </authorList>
    </citation>
    <scope>NUCLEOTIDE SEQUENCE</scope>
    <source>
        <strain evidence="3">AG</strain>
    </source>
</reference>
<feature type="compositionally biased region" description="Polar residues" evidence="1">
    <location>
        <begin position="83"/>
        <end position="93"/>
    </location>
</feature>
<dbReference type="InterPro" id="IPR036887">
    <property type="entry name" value="HTH_APSES_sf"/>
</dbReference>
<dbReference type="GeneID" id="75909901"/>
<feature type="domain" description="HTH APSES-type" evidence="2">
    <location>
        <begin position="1"/>
        <end position="76"/>
    </location>
</feature>
<comment type="caution">
    <text evidence="3">The sequence shown here is derived from an EMBL/GenBank/DDBJ whole genome shotgun (WGS) entry which is preliminary data.</text>
</comment>
<feature type="region of interest" description="Disordered" evidence="1">
    <location>
        <begin position="83"/>
        <end position="109"/>
    </location>
</feature>
<dbReference type="GO" id="GO:0043565">
    <property type="term" value="F:sequence-specific DNA binding"/>
    <property type="evidence" value="ECO:0007669"/>
    <property type="project" value="TreeGrafter"/>
</dbReference>
<feature type="region of interest" description="Disordered" evidence="1">
    <location>
        <begin position="127"/>
        <end position="217"/>
    </location>
</feature>
<dbReference type="GO" id="GO:0003700">
    <property type="term" value="F:DNA-binding transcription factor activity"/>
    <property type="evidence" value="ECO:0007669"/>
    <property type="project" value="TreeGrafter"/>
</dbReference>
<name>A0AAD5HGT2_UMBRA</name>
<accession>A0AAD5HGT2</accession>
<dbReference type="GO" id="GO:0045944">
    <property type="term" value="P:positive regulation of transcription by RNA polymerase II"/>
    <property type="evidence" value="ECO:0007669"/>
    <property type="project" value="TreeGrafter"/>
</dbReference>
<evidence type="ECO:0000256" key="1">
    <source>
        <dbReference type="SAM" id="MobiDB-lite"/>
    </source>
</evidence>
<organism evidence="3 4">
    <name type="scientific">Umbelopsis ramanniana AG</name>
    <dbReference type="NCBI Taxonomy" id="1314678"/>
    <lineage>
        <taxon>Eukaryota</taxon>
        <taxon>Fungi</taxon>
        <taxon>Fungi incertae sedis</taxon>
        <taxon>Mucoromycota</taxon>
        <taxon>Mucoromycotina</taxon>
        <taxon>Umbelopsidomycetes</taxon>
        <taxon>Umbelopsidales</taxon>
        <taxon>Umbelopsidaceae</taxon>
        <taxon>Umbelopsis</taxon>
    </lineage>
</organism>
<dbReference type="PROSITE" id="PS51299">
    <property type="entry name" value="HTH_APSES"/>
    <property type="match status" value="1"/>
</dbReference>